<protein>
    <recommendedName>
        <fullName evidence="6">NarX-like N-terminal domain-containing protein</fullName>
    </recommendedName>
</protein>
<dbReference type="Proteomes" id="UP000315540">
    <property type="component" value="Unassembled WGS sequence"/>
</dbReference>
<dbReference type="OrthoDB" id="952521at2"/>
<feature type="domain" description="NarX-like N-terminal" evidence="6">
    <location>
        <begin position="34"/>
        <end position="111"/>
    </location>
</feature>
<organism evidence="7 8">
    <name type="scientific">Aquimarina algicola</name>
    <dbReference type="NCBI Taxonomy" id="2589995"/>
    <lineage>
        <taxon>Bacteria</taxon>
        <taxon>Pseudomonadati</taxon>
        <taxon>Bacteroidota</taxon>
        <taxon>Flavobacteriia</taxon>
        <taxon>Flavobacteriales</taxon>
        <taxon>Flavobacteriaceae</taxon>
        <taxon>Aquimarina</taxon>
    </lineage>
</organism>
<accession>A0A504J173</accession>
<dbReference type="Pfam" id="PF13675">
    <property type="entry name" value="PilJ"/>
    <property type="match status" value="1"/>
</dbReference>
<dbReference type="EMBL" id="VFWZ01000009">
    <property type="protein sequence ID" value="TPN82202.1"/>
    <property type="molecule type" value="Genomic_DNA"/>
</dbReference>
<keyword evidence="2" id="KW-0812">Transmembrane</keyword>
<dbReference type="InterPro" id="IPR029095">
    <property type="entry name" value="NarX-like_N"/>
</dbReference>
<keyword evidence="3" id="KW-1133">Transmembrane helix</keyword>
<evidence type="ECO:0000256" key="2">
    <source>
        <dbReference type="ARBA" id="ARBA00022692"/>
    </source>
</evidence>
<dbReference type="RefSeq" id="WP_140597054.1">
    <property type="nucleotide sequence ID" value="NZ_VFWZ01000009.1"/>
</dbReference>
<dbReference type="GO" id="GO:0016020">
    <property type="term" value="C:membrane"/>
    <property type="evidence" value="ECO:0007669"/>
    <property type="project" value="UniProtKB-SubCell"/>
</dbReference>
<evidence type="ECO:0000256" key="4">
    <source>
        <dbReference type="ARBA" id="ARBA00023136"/>
    </source>
</evidence>
<gene>
    <name evidence="7" type="ORF">FHK87_22520</name>
</gene>
<dbReference type="AlphaFoldDB" id="A0A504J173"/>
<evidence type="ECO:0000256" key="1">
    <source>
        <dbReference type="ARBA" id="ARBA00004141"/>
    </source>
</evidence>
<evidence type="ECO:0000256" key="3">
    <source>
        <dbReference type="ARBA" id="ARBA00022989"/>
    </source>
</evidence>
<reference evidence="7 8" key="1">
    <citation type="submission" date="2019-06" db="EMBL/GenBank/DDBJ databases">
        <authorList>
            <person name="Meng X."/>
        </authorList>
    </citation>
    <scope>NUCLEOTIDE SEQUENCE [LARGE SCALE GENOMIC DNA]</scope>
    <source>
        <strain evidence="7 8">M625</strain>
    </source>
</reference>
<sequence length="276" mass="31376">MKIKAPLILVIFTIILSAPNAISQSQNYGSISYGKAVNISGKQRMLSQKMSKAYLLLTKGINNNEIKKELNSSKFIFEKQLEILTKNASTSNVKLSIKNVQKIWSEFKTIISSQPNFANSGDVMRLNTTLLKACHELVLSIEQSSNYNNQFFKDKNQDLVKIINTSGKQRMLSQRLCLYYTAVTMFPNEKTEYKKVLNQVFDEFDSVIGNLLISNHNTTELEEELGSVMSIWEKFQTNKRGFTNGDFPLEEVFTTTNQLTRSFNKITGIYEGLTSN</sequence>
<name>A0A504J173_9FLAO</name>
<feature type="signal peptide" evidence="5">
    <location>
        <begin position="1"/>
        <end position="23"/>
    </location>
</feature>
<keyword evidence="4" id="KW-0472">Membrane</keyword>
<comment type="subcellular location">
    <subcellularLocation>
        <location evidence="1">Membrane</location>
        <topology evidence="1">Multi-pass membrane protein</topology>
    </subcellularLocation>
</comment>
<evidence type="ECO:0000259" key="6">
    <source>
        <dbReference type="Pfam" id="PF13675"/>
    </source>
</evidence>
<feature type="chain" id="PRO_5021319883" description="NarX-like N-terminal domain-containing protein" evidence="5">
    <location>
        <begin position="24"/>
        <end position="276"/>
    </location>
</feature>
<evidence type="ECO:0000256" key="5">
    <source>
        <dbReference type="SAM" id="SignalP"/>
    </source>
</evidence>
<keyword evidence="8" id="KW-1185">Reference proteome</keyword>
<evidence type="ECO:0000313" key="8">
    <source>
        <dbReference type="Proteomes" id="UP000315540"/>
    </source>
</evidence>
<keyword evidence="5" id="KW-0732">Signal</keyword>
<evidence type="ECO:0000313" key="7">
    <source>
        <dbReference type="EMBL" id="TPN82202.1"/>
    </source>
</evidence>
<comment type="caution">
    <text evidence="7">The sequence shown here is derived from an EMBL/GenBank/DDBJ whole genome shotgun (WGS) entry which is preliminary data.</text>
</comment>
<proteinExistence type="predicted"/>